<evidence type="ECO:0000256" key="5">
    <source>
        <dbReference type="ARBA" id="ARBA00022741"/>
    </source>
</evidence>
<gene>
    <name evidence="16" type="ORF">BV494_03755</name>
</gene>
<proteinExistence type="inferred from homology"/>
<evidence type="ECO:0000256" key="4">
    <source>
        <dbReference type="ARBA" id="ARBA00022723"/>
    </source>
</evidence>
<organism evidence="16 17">
    <name type="scientific">Rahnella sikkimica</name>
    <dbReference type="NCBI Taxonomy" id="1805933"/>
    <lineage>
        <taxon>Bacteria</taxon>
        <taxon>Pseudomonadati</taxon>
        <taxon>Pseudomonadota</taxon>
        <taxon>Gammaproteobacteria</taxon>
        <taxon>Enterobacterales</taxon>
        <taxon>Yersiniaceae</taxon>
        <taxon>Rahnella</taxon>
    </lineage>
</organism>
<dbReference type="InterPro" id="IPR016195">
    <property type="entry name" value="Pol/histidinol_Pase-like"/>
</dbReference>
<dbReference type="GO" id="GO:0035312">
    <property type="term" value="F:5'-3' DNA exonuclease activity"/>
    <property type="evidence" value="ECO:0007669"/>
    <property type="project" value="TreeGrafter"/>
</dbReference>
<dbReference type="InterPro" id="IPR052018">
    <property type="entry name" value="PHP_domain"/>
</dbReference>
<dbReference type="GO" id="GO:0097657">
    <property type="term" value="F:3',5'-nucleotide bisphosphate phosphatase activity"/>
    <property type="evidence" value="ECO:0007669"/>
    <property type="project" value="UniProtKB-EC"/>
</dbReference>
<comment type="catalytic activity">
    <reaction evidence="9">
        <text>a ribonucleoside 3',5'-bisphosphate + H2O = a ribonucleoside 5'-phosphate + phosphate</text>
        <dbReference type="Rhea" id="RHEA:43532"/>
        <dbReference type="ChEBI" id="CHEBI:15377"/>
        <dbReference type="ChEBI" id="CHEBI:43474"/>
        <dbReference type="ChEBI" id="CHEBI:58043"/>
        <dbReference type="ChEBI" id="CHEBI:83402"/>
        <dbReference type="EC" id="3.1.3.97"/>
    </reaction>
</comment>
<evidence type="ECO:0000256" key="9">
    <source>
        <dbReference type="ARBA" id="ARBA00052705"/>
    </source>
</evidence>
<evidence type="ECO:0000256" key="6">
    <source>
        <dbReference type="ARBA" id="ARBA00022801"/>
    </source>
</evidence>
<evidence type="ECO:0000256" key="14">
    <source>
        <dbReference type="ARBA" id="ARBA00077052"/>
    </source>
</evidence>
<reference evidence="17" key="1">
    <citation type="submission" date="2017-01" db="EMBL/GenBank/DDBJ databases">
        <title>Genome sequence of Rouxiella sp. ERMR1:05.</title>
        <authorList>
            <person name="Kumar R."/>
            <person name="Singh D."/>
            <person name="Kumar S."/>
        </authorList>
    </citation>
    <scope>NUCLEOTIDE SEQUENCE [LARGE SCALE GENOMIC DNA]</scope>
    <source>
        <strain evidence="17">ERMR1:05</strain>
    </source>
</reference>
<dbReference type="GO" id="GO:0046872">
    <property type="term" value="F:metal ion binding"/>
    <property type="evidence" value="ECO:0007669"/>
    <property type="project" value="UniProtKB-KW"/>
</dbReference>
<dbReference type="OrthoDB" id="9804333at2"/>
<dbReference type="GO" id="GO:0004534">
    <property type="term" value="F:5'-3' RNA exonuclease activity"/>
    <property type="evidence" value="ECO:0007669"/>
    <property type="project" value="TreeGrafter"/>
</dbReference>
<keyword evidence="2" id="KW-0698">rRNA processing</keyword>
<feature type="domain" description="Polymerase/histidinol phosphatase N-terminal" evidence="15">
    <location>
        <begin position="23"/>
        <end position="90"/>
    </location>
</feature>
<evidence type="ECO:0000256" key="2">
    <source>
        <dbReference type="ARBA" id="ARBA00022552"/>
    </source>
</evidence>
<dbReference type="KEGG" id="rox:BV494_03755"/>
<keyword evidence="17" id="KW-1185">Reference proteome</keyword>
<dbReference type="GO" id="GO:0000166">
    <property type="term" value="F:nucleotide binding"/>
    <property type="evidence" value="ECO:0007669"/>
    <property type="project" value="UniProtKB-KW"/>
</dbReference>
<keyword evidence="3" id="KW-0540">Nuclease</keyword>
<keyword evidence="5" id="KW-0547">Nucleotide-binding</keyword>
<evidence type="ECO:0000256" key="11">
    <source>
        <dbReference type="ARBA" id="ARBA00066579"/>
    </source>
</evidence>
<evidence type="ECO:0000256" key="10">
    <source>
        <dbReference type="ARBA" id="ARBA00060813"/>
    </source>
</evidence>
<dbReference type="EMBL" id="CP019062">
    <property type="protein sequence ID" value="AVF37338.1"/>
    <property type="molecule type" value="Genomic_DNA"/>
</dbReference>
<dbReference type="InterPro" id="IPR004013">
    <property type="entry name" value="PHP_dom"/>
</dbReference>
<dbReference type="SUPFAM" id="SSF89550">
    <property type="entry name" value="PHP domain-like"/>
    <property type="match status" value="1"/>
</dbReference>
<evidence type="ECO:0000259" key="15">
    <source>
        <dbReference type="SMART" id="SM00481"/>
    </source>
</evidence>
<accession>A0A2L1UWX4</accession>
<dbReference type="EC" id="3.1.3.97" evidence="11"/>
<keyword evidence="6" id="KW-0378">Hydrolase</keyword>
<evidence type="ECO:0000256" key="12">
    <source>
        <dbReference type="ARBA" id="ARBA00070391"/>
    </source>
</evidence>
<keyword evidence="4" id="KW-0479">Metal-binding</keyword>
<dbReference type="NCBIfam" id="NF047791">
    <property type="entry name" value="RNaseRnm"/>
    <property type="match status" value="1"/>
</dbReference>
<comment type="cofactor">
    <cofactor evidence="1">
        <name>Mn(2+)</name>
        <dbReference type="ChEBI" id="CHEBI:29035"/>
    </cofactor>
</comment>
<dbReference type="SMART" id="SM00481">
    <property type="entry name" value="POLIIIAc"/>
    <property type="match status" value="1"/>
</dbReference>
<evidence type="ECO:0000313" key="16">
    <source>
        <dbReference type="EMBL" id="AVF37338.1"/>
    </source>
</evidence>
<evidence type="ECO:0000256" key="1">
    <source>
        <dbReference type="ARBA" id="ARBA00001936"/>
    </source>
</evidence>
<keyword evidence="7" id="KW-0269">Exonuclease</keyword>
<evidence type="ECO:0000256" key="3">
    <source>
        <dbReference type="ARBA" id="ARBA00022722"/>
    </source>
</evidence>
<evidence type="ECO:0000313" key="17">
    <source>
        <dbReference type="Proteomes" id="UP000239197"/>
    </source>
</evidence>
<dbReference type="PANTHER" id="PTHR42924">
    <property type="entry name" value="EXONUCLEASE"/>
    <property type="match status" value="1"/>
</dbReference>
<dbReference type="Proteomes" id="UP000239197">
    <property type="component" value="Chromosome"/>
</dbReference>
<dbReference type="FunFam" id="1.10.150.650:FF:000001">
    <property type="entry name" value="PHP domain protein"/>
    <property type="match status" value="1"/>
</dbReference>
<evidence type="ECO:0000256" key="13">
    <source>
        <dbReference type="ARBA" id="ARBA00076579"/>
    </source>
</evidence>
<name>A0A2L1UWX4_9GAMM</name>
<dbReference type="GO" id="GO:0006364">
    <property type="term" value="P:rRNA processing"/>
    <property type="evidence" value="ECO:0007669"/>
    <property type="project" value="UniProtKB-KW"/>
</dbReference>
<evidence type="ECO:0000256" key="7">
    <source>
        <dbReference type="ARBA" id="ARBA00022839"/>
    </source>
</evidence>
<dbReference type="CDD" id="cd07438">
    <property type="entry name" value="PHP_HisPPase_AMP"/>
    <property type="match status" value="1"/>
</dbReference>
<protein>
    <recommendedName>
        <fullName evidence="12">5'-3' exoribonuclease Rnm</fullName>
        <ecNumber evidence="11">3.1.3.97</ecNumber>
    </recommendedName>
    <alternativeName>
        <fullName evidence="13">3',5'-nucleotide bisphosphate phosphatase</fullName>
    </alternativeName>
    <alternativeName>
        <fullName evidence="14">RNase AM</fullName>
    </alternativeName>
</protein>
<dbReference type="AlphaFoldDB" id="A0A2L1UWX4"/>
<dbReference type="Gene3D" id="3.20.20.140">
    <property type="entry name" value="Metal-dependent hydrolases"/>
    <property type="match status" value="1"/>
</dbReference>
<dbReference type="InterPro" id="IPR003141">
    <property type="entry name" value="Pol/His_phosphatase_N"/>
</dbReference>
<dbReference type="Pfam" id="PF02811">
    <property type="entry name" value="PHP"/>
    <property type="match status" value="1"/>
</dbReference>
<sequence length="307" mass="33531">MTSPTTASPSADDQTSGTAFKIYDLHSHTTASDGYLTPEALVARAVEMRVGVLAITDHDSTEGLARAAQAIASLQLPLQLVNGVEISTLWENHEIHIVGLGIDPEHPAMVSLLKSQAELRQQRAQEMGNRLAKARIDGAWEGALRLAQGGAVTRAHFARFLVEFGAADNIAQVFKKYLAKGKTGYVPPQWCTIEQSIGAIHQSGGQAVVAHPGRYDLSTKWLKRLLAYFAEQGGDAMEVAQCQQAPNERAQLAAYARDYHLLASQGSDFHQPCSWIELGRKLWLPAGVEPVWQHWPVAAEKPEIERV</sequence>
<comment type="similarity">
    <text evidence="10">Belongs to the PHP family. TrpH/YciV subfamily.</text>
</comment>
<evidence type="ECO:0000256" key="8">
    <source>
        <dbReference type="ARBA" id="ARBA00023211"/>
    </source>
</evidence>
<keyword evidence="8" id="KW-0464">Manganese</keyword>
<dbReference type="Gene3D" id="1.10.150.650">
    <property type="match status" value="1"/>
</dbReference>
<dbReference type="PANTHER" id="PTHR42924:SF3">
    <property type="entry name" value="POLYMERASE_HISTIDINOL PHOSPHATASE N-TERMINAL DOMAIN-CONTAINING PROTEIN"/>
    <property type="match status" value="1"/>
</dbReference>